<comment type="caution">
    <text evidence="1">The sequence shown here is derived from an EMBL/GenBank/DDBJ whole genome shotgun (WGS) entry which is preliminary data.</text>
</comment>
<sequence>MPVSRGDELLGVNIAFFVVASCTVLLRCYTRVFISKAFGLDDWLMTLACIFFLGYVVCSNTGVHYGTGQHREDLTPENYAIAKRYWYFCYVFFGLSMMTAKLSFGWLLLRIVSIPSHKWVIYGASLVVIVAGIVYFFVTILQCHPVAHYWNDAIPGQCIPMHIYVSLGYLYSAICVATDLFYALLPAFIIWHLQVQTEIRWVLFFLMGLGCVASIAVLVKVAYFKTFYDPDFLYATTDIAIWSTIEMGLAITAASFSTLRPLARRLGFNIGFTDYNSSGSNDMNNEFRRPSQPAQRRPSQFGMAPFTLSQMSQDTLNGCETRDKSISSQATAHYGAPKFDRVQWSTPTTAHPDLEEGNIELSLMDRTMDHSTSKTGEKQNAVHHTAMEL</sequence>
<accession>A0ACC1R098</accession>
<dbReference type="EMBL" id="JANAKD010000264">
    <property type="protein sequence ID" value="KAJ3495580.1"/>
    <property type="molecule type" value="Genomic_DNA"/>
</dbReference>
<evidence type="ECO:0000313" key="1">
    <source>
        <dbReference type="EMBL" id="KAJ3495580.1"/>
    </source>
</evidence>
<protein>
    <submittedName>
        <fullName evidence="1">Uncharacterized protein</fullName>
    </submittedName>
</protein>
<keyword evidence="2" id="KW-1185">Reference proteome</keyword>
<dbReference type="Proteomes" id="UP001148737">
    <property type="component" value="Unassembled WGS sequence"/>
</dbReference>
<gene>
    <name evidence="1" type="ORF">NLG97_g3292</name>
</gene>
<reference evidence="1" key="1">
    <citation type="submission" date="2022-07" db="EMBL/GenBank/DDBJ databases">
        <title>Genome Sequence of Lecanicillium saksenae.</title>
        <authorList>
            <person name="Buettner E."/>
        </authorList>
    </citation>
    <scope>NUCLEOTIDE SEQUENCE</scope>
    <source>
        <strain evidence="1">VT-O1</strain>
    </source>
</reference>
<name>A0ACC1R098_9HYPO</name>
<evidence type="ECO:0000313" key="2">
    <source>
        <dbReference type="Proteomes" id="UP001148737"/>
    </source>
</evidence>
<organism evidence="1 2">
    <name type="scientific">Lecanicillium saksenae</name>
    <dbReference type="NCBI Taxonomy" id="468837"/>
    <lineage>
        <taxon>Eukaryota</taxon>
        <taxon>Fungi</taxon>
        <taxon>Dikarya</taxon>
        <taxon>Ascomycota</taxon>
        <taxon>Pezizomycotina</taxon>
        <taxon>Sordariomycetes</taxon>
        <taxon>Hypocreomycetidae</taxon>
        <taxon>Hypocreales</taxon>
        <taxon>Cordycipitaceae</taxon>
        <taxon>Lecanicillium</taxon>
    </lineage>
</organism>
<proteinExistence type="predicted"/>